<comment type="caution">
    <text evidence="3">The sequence shown here is derived from an EMBL/GenBank/DDBJ whole genome shotgun (WGS) entry which is preliminary data.</text>
</comment>
<proteinExistence type="predicted"/>
<dbReference type="Proteomes" id="UP000825935">
    <property type="component" value="Chromosome 26"/>
</dbReference>
<gene>
    <name evidence="3" type="ORF">KP509_26G023000</name>
</gene>
<dbReference type="OMA" id="KHERFTG"/>
<dbReference type="Pfam" id="PF02617">
    <property type="entry name" value="ClpS"/>
    <property type="match status" value="1"/>
</dbReference>
<dbReference type="GO" id="GO:0030163">
    <property type="term" value="P:protein catabolic process"/>
    <property type="evidence" value="ECO:0007669"/>
    <property type="project" value="InterPro"/>
</dbReference>
<evidence type="ECO:0000256" key="1">
    <source>
        <dbReference type="SAM" id="MobiDB-lite"/>
    </source>
</evidence>
<dbReference type="PANTHER" id="PTHR33473">
    <property type="entry name" value="ATP-DEPENDENT CLP PROTEASE ADAPTER PROTEIN CLPS1, CHLOROPLASTIC"/>
    <property type="match status" value="1"/>
</dbReference>
<feature type="region of interest" description="Disordered" evidence="1">
    <location>
        <begin position="76"/>
        <end position="95"/>
    </location>
</feature>
<evidence type="ECO:0000313" key="3">
    <source>
        <dbReference type="EMBL" id="KAH7296435.1"/>
    </source>
</evidence>
<dbReference type="Gene3D" id="3.30.1390.10">
    <property type="match status" value="1"/>
</dbReference>
<dbReference type="SUPFAM" id="SSF54736">
    <property type="entry name" value="ClpS-like"/>
    <property type="match status" value="1"/>
</dbReference>
<dbReference type="EMBL" id="CM035431">
    <property type="protein sequence ID" value="KAH7296435.1"/>
    <property type="molecule type" value="Genomic_DNA"/>
</dbReference>
<dbReference type="GO" id="GO:0006508">
    <property type="term" value="P:proteolysis"/>
    <property type="evidence" value="ECO:0007669"/>
    <property type="project" value="InterPro"/>
</dbReference>
<reference evidence="3" key="1">
    <citation type="submission" date="2021-08" db="EMBL/GenBank/DDBJ databases">
        <title>WGS assembly of Ceratopteris richardii.</title>
        <authorList>
            <person name="Marchant D.B."/>
            <person name="Chen G."/>
            <person name="Jenkins J."/>
            <person name="Shu S."/>
            <person name="Leebens-Mack J."/>
            <person name="Grimwood J."/>
            <person name="Schmutz J."/>
            <person name="Soltis P."/>
            <person name="Soltis D."/>
            <person name="Chen Z.-H."/>
        </authorList>
    </citation>
    <scope>NUCLEOTIDE SEQUENCE</scope>
    <source>
        <strain evidence="3">Whitten #5841</strain>
        <tissue evidence="3">Leaf</tissue>
    </source>
</reference>
<name>A0A8T2RLJ9_CERRI</name>
<sequence>MASVKISSTGCYIAPLVASQSRLQSYSTAKLQPVPFCSQDLSSHRQTLSSEGPQCNASFVQARLGRTGGAGVLERPGLDQSQVGNEPSVQEGGEMGKLSQKRILGGGDRYRVLLLDHEKHTEDRVTSVLPKVVPSITADEARQCFRASRETGVGIVTVTVKEHAEFYAQMMARSGLRSGIEPDSDTI</sequence>
<feature type="compositionally biased region" description="Polar residues" evidence="1">
    <location>
        <begin position="79"/>
        <end position="88"/>
    </location>
</feature>
<organism evidence="3 4">
    <name type="scientific">Ceratopteris richardii</name>
    <name type="common">Triangle waterfern</name>
    <dbReference type="NCBI Taxonomy" id="49495"/>
    <lineage>
        <taxon>Eukaryota</taxon>
        <taxon>Viridiplantae</taxon>
        <taxon>Streptophyta</taxon>
        <taxon>Embryophyta</taxon>
        <taxon>Tracheophyta</taxon>
        <taxon>Polypodiopsida</taxon>
        <taxon>Polypodiidae</taxon>
        <taxon>Polypodiales</taxon>
        <taxon>Pteridineae</taxon>
        <taxon>Pteridaceae</taxon>
        <taxon>Parkerioideae</taxon>
        <taxon>Ceratopteris</taxon>
    </lineage>
</organism>
<dbReference type="InterPro" id="IPR014719">
    <property type="entry name" value="Ribosomal_bL12_C/ClpS-like"/>
</dbReference>
<keyword evidence="4" id="KW-1185">Reference proteome</keyword>
<dbReference type="OrthoDB" id="2015242at2759"/>
<accession>A0A8T2RLJ9</accession>
<evidence type="ECO:0000313" key="4">
    <source>
        <dbReference type="Proteomes" id="UP000825935"/>
    </source>
</evidence>
<dbReference type="PANTHER" id="PTHR33473:SF13">
    <property type="entry name" value="ATP-DEPENDENT CLP PROTEASE ADAPTER PROTEIN CLPS2, CHLOROPLASTIC"/>
    <property type="match status" value="1"/>
</dbReference>
<protein>
    <recommendedName>
        <fullName evidence="2">Adaptor protein ClpS core domain-containing protein</fullName>
    </recommendedName>
</protein>
<feature type="domain" description="Adaptor protein ClpS core" evidence="2">
    <location>
        <begin position="108"/>
        <end position="173"/>
    </location>
</feature>
<dbReference type="AlphaFoldDB" id="A0A8T2RLJ9"/>
<dbReference type="InterPro" id="IPR022935">
    <property type="entry name" value="ClpS"/>
</dbReference>
<evidence type="ECO:0000259" key="2">
    <source>
        <dbReference type="Pfam" id="PF02617"/>
    </source>
</evidence>
<dbReference type="InterPro" id="IPR003769">
    <property type="entry name" value="ClpS_core"/>
</dbReference>